<dbReference type="Gene3D" id="3.40.50.1820">
    <property type="entry name" value="alpha/beta hydrolase"/>
    <property type="match status" value="1"/>
</dbReference>
<reference evidence="5" key="1">
    <citation type="submission" date="2021-01" db="EMBL/GenBank/DDBJ databases">
        <title>Whole genome shotgun sequence of Sinosporangium siamense NBRC 109515.</title>
        <authorList>
            <person name="Komaki H."/>
            <person name="Tamura T."/>
        </authorList>
    </citation>
    <scope>NUCLEOTIDE SEQUENCE</scope>
    <source>
        <strain evidence="5">NBRC 109515</strain>
    </source>
</reference>
<keyword evidence="6" id="KW-1185">Reference proteome</keyword>
<comment type="caution">
    <text evidence="5">The sequence shown here is derived from an EMBL/GenBank/DDBJ whole genome shotgun (WGS) entry which is preliminary data.</text>
</comment>
<dbReference type="EMBL" id="BOOW01000036">
    <property type="protein sequence ID" value="GII95542.1"/>
    <property type="molecule type" value="Genomic_DNA"/>
</dbReference>
<dbReference type="Proteomes" id="UP000606172">
    <property type="component" value="Unassembled WGS sequence"/>
</dbReference>
<keyword evidence="2" id="KW-0732">Signal</keyword>
<keyword evidence="3" id="KW-0378">Hydrolase</keyword>
<accession>A0A919RKK5</accession>
<organism evidence="5 6">
    <name type="scientific">Sinosporangium siamense</name>
    <dbReference type="NCBI Taxonomy" id="1367973"/>
    <lineage>
        <taxon>Bacteria</taxon>
        <taxon>Bacillati</taxon>
        <taxon>Actinomycetota</taxon>
        <taxon>Actinomycetes</taxon>
        <taxon>Streptosporangiales</taxon>
        <taxon>Streptosporangiaceae</taxon>
        <taxon>Sinosporangium</taxon>
    </lineage>
</organism>
<proteinExistence type="predicted"/>
<evidence type="ECO:0000259" key="4">
    <source>
        <dbReference type="Pfam" id="PF22244"/>
    </source>
</evidence>
<evidence type="ECO:0000313" key="5">
    <source>
        <dbReference type="EMBL" id="GII95542.1"/>
    </source>
</evidence>
<name>A0A919RKK5_9ACTN</name>
<dbReference type="InterPro" id="IPR054579">
    <property type="entry name" value="GCE-like_dom"/>
</dbReference>
<gene>
    <name evidence="5" type="ORF">Ssi02_57730</name>
</gene>
<evidence type="ECO:0000256" key="2">
    <source>
        <dbReference type="ARBA" id="ARBA00022729"/>
    </source>
</evidence>
<dbReference type="SUPFAM" id="SSF53474">
    <property type="entry name" value="alpha/beta-Hydrolases"/>
    <property type="match status" value="1"/>
</dbReference>
<dbReference type="AlphaFoldDB" id="A0A919RKK5"/>
<dbReference type="Pfam" id="PF22244">
    <property type="entry name" value="GCE_fung"/>
    <property type="match status" value="1"/>
</dbReference>
<evidence type="ECO:0000256" key="3">
    <source>
        <dbReference type="ARBA" id="ARBA00022801"/>
    </source>
</evidence>
<evidence type="ECO:0000313" key="6">
    <source>
        <dbReference type="Proteomes" id="UP000606172"/>
    </source>
</evidence>
<dbReference type="GO" id="GO:0052689">
    <property type="term" value="F:carboxylic ester hydrolase activity"/>
    <property type="evidence" value="ECO:0007669"/>
    <property type="project" value="UniProtKB-KW"/>
</dbReference>
<protein>
    <submittedName>
        <fullName evidence="5">Acetylxylan esterase</fullName>
    </submittedName>
</protein>
<dbReference type="InterPro" id="IPR029058">
    <property type="entry name" value="AB_hydrolase_fold"/>
</dbReference>
<keyword evidence="1" id="KW-0719">Serine esterase</keyword>
<evidence type="ECO:0000256" key="1">
    <source>
        <dbReference type="ARBA" id="ARBA00022487"/>
    </source>
</evidence>
<feature type="domain" description="4-O-methyl-glucuronoyl methylesterase-like" evidence="4">
    <location>
        <begin position="197"/>
        <end position="318"/>
    </location>
</feature>
<sequence length="412" mass="44179">MKAAGVSESGAPYDLPSLWEADGAAPSIARWERRRERIRESFANAVYGHTPTGGRLDDVTVVSRRADALGGSAIRIEADLILAGPLGVRRASLLVYAPVSDTPVPAFLGLNFWGNHATTTDTDVRRSDAVEAVAKAHGSPPTERGSDTRAWPYPLINGRGYAVATIWYEELEIDLPGYADTGVRGLFGAPSGLGQPAWGAIGAWAWSLSRALDALGAIDEIDQTAVIAVGHSRLGKTALWAAAQDTRFAGVVSNESGCGGASLFRHVGVEDIRVITTARPHWFTPRFAEYRGADHLLPVDQHQLVALVAPRPTHVASATDDPGADPYGEFLSTLHATPIFELYGSAGTAPTDLAPPGADLATEHALRVPYPTPGVRVGERLSYHLREGRHAMVEEDWRHVLDFADQHWTNTG</sequence>